<dbReference type="Gene3D" id="2.60.40.10">
    <property type="entry name" value="Immunoglobulins"/>
    <property type="match status" value="2"/>
</dbReference>
<name>A0A399ETC2_9DEIN</name>
<protein>
    <submittedName>
        <fullName evidence="2">Uncharacterized protein</fullName>
    </submittedName>
</protein>
<dbReference type="EMBL" id="QXDL01000040">
    <property type="protein sequence ID" value="RIH86975.1"/>
    <property type="molecule type" value="Genomic_DNA"/>
</dbReference>
<comment type="caution">
    <text evidence="2">The sequence shown here is derived from an EMBL/GenBank/DDBJ whole genome shotgun (WGS) entry which is preliminary data.</text>
</comment>
<dbReference type="InterPro" id="IPR013783">
    <property type="entry name" value="Ig-like_fold"/>
</dbReference>
<dbReference type="AlphaFoldDB" id="A0A399ETC2"/>
<gene>
    <name evidence="2" type="ORF">Mterra_01290</name>
</gene>
<reference evidence="2 3" key="1">
    <citation type="submission" date="2018-08" db="EMBL/GenBank/DDBJ databases">
        <title>Meiothermus terrae DSM 26712 genome sequencing project.</title>
        <authorList>
            <person name="Da Costa M.S."/>
            <person name="Albuquerque L."/>
            <person name="Raposo P."/>
            <person name="Froufe H.J.C."/>
            <person name="Barroso C.S."/>
            <person name="Egas C."/>
        </authorList>
    </citation>
    <scope>NUCLEOTIDE SEQUENCE [LARGE SCALE GENOMIC DNA]</scope>
    <source>
        <strain evidence="2 3">DSM 26712</strain>
    </source>
</reference>
<keyword evidence="1" id="KW-0732">Signal</keyword>
<proteinExistence type="predicted"/>
<evidence type="ECO:0000313" key="3">
    <source>
        <dbReference type="Proteomes" id="UP000265715"/>
    </source>
</evidence>
<dbReference type="OrthoDB" id="27369at2"/>
<feature type="chain" id="PRO_5017352538" evidence="1">
    <location>
        <begin position="18"/>
        <end position="688"/>
    </location>
</feature>
<evidence type="ECO:0000256" key="1">
    <source>
        <dbReference type="SAM" id="SignalP"/>
    </source>
</evidence>
<dbReference type="PROSITE" id="PS51257">
    <property type="entry name" value="PROKAR_LIPOPROTEIN"/>
    <property type="match status" value="1"/>
</dbReference>
<feature type="signal peptide" evidence="1">
    <location>
        <begin position="1"/>
        <end position="17"/>
    </location>
</feature>
<dbReference type="RefSeq" id="WP_119314452.1">
    <property type="nucleotide sequence ID" value="NZ_QXDL01000040.1"/>
</dbReference>
<organism evidence="2 3">
    <name type="scientific">Calidithermus terrae</name>
    <dbReference type="NCBI Taxonomy" id="1408545"/>
    <lineage>
        <taxon>Bacteria</taxon>
        <taxon>Thermotogati</taxon>
        <taxon>Deinococcota</taxon>
        <taxon>Deinococci</taxon>
        <taxon>Thermales</taxon>
        <taxon>Thermaceae</taxon>
        <taxon>Calidithermus</taxon>
    </lineage>
</organism>
<dbReference type="Proteomes" id="UP000265715">
    <property type="component" value="Unassembled WGS sequence"/>
</dbReference>
<keyword evidence="3" id="KW-1185">Reference proteome</keyword>
<sequence length="688" mass="72244">MKIYAYLSLLLLLAACARPPAPPQVVVRPETRVLDPAARQALEEVQPDGTLVFAGSAAAAFQAGNVLVSEPGAKAPEGLLRRVTGLEQSGGKTLVRTAQAQIGDALQKGRLSVEQELTEADLGSVSVLTPGVRLLGRPSPQAEGEFRVGIDVKLGEGNLEPLTVSGELRFKPVIKVDLDLDCGFLCVYDNDLDFLAQVGLKQTTALKIAGKAGFNLKKTIPLAVFNFTPKTFFIGPVPVVITPRIVLELRTDGSVTTVISYEVGGTLTAVAGAKYDDGWKNISELNYGFHAGPVNVPFPLAGVVEVKALAALRGELKLYGVVGPTLEIAPFVHIDLKYPRDPIWKLNGGIQGNVGVRVDVLGYSKHYQTNLWDDSVEIARSDNSAPQVKFLSGSTGDIGLCCTLRVEVNDPEEGANCCTVSFKSSNPADGAEGQLGSATGVQPELAYAFTTLGKRTITATATDGKGKPGSATLELEVVNTPPTVAISAPFNGQEFFRGVNYTLRGVSYDPNEAGFQLPCSGLSWTSSAAGDPSPRIGCDVTLSFPANGPRTLTLTGTDSHGGSGSASVNINVIDPPANLPPVVNITKPLNGTRIGPDTVIQLAGNATDPEGGAVTLAWDVTTGYNPQTGQGAATYPVTPAADGGWKPTDSIPYGSCEVSDTLRLRLKARDPQNNEGSDFVVIKVLRVC</sequence>
<evidence type="ECO:0000313" key="2">
    <source>
        <dbReference type="EMBL" id="RIH86975.1"/>
    </source>
</evidence>
<accession>A0A399ETC2</accession>